<gene>
    <name evidence="1" type="ORF">MML48_2g00004825</name>
</gene>
<comment type="caution">
    <text evidence="1">The sequence shown here is derived from an EMBL/GenBank/DDBJ whole genome shotgun (WGS) entry which is preliminary data.</text>
</comment>
<protein>
    <submittedName>
        <fullName evidence="1">Tsc22 domain family protein 1</fullName>
    </submittedName>
</protein>
<dbReference type="Proteomes" id="UP001056778">
    <property type="component" value="Chromosome 2"/>
</dbReference>
<name>A0ACB9TQL0_HOLOL</name>
<evidence type="ECO:0000313" key="2">
    <source>
        <dbReference type="Proteomes" id="UP001056778"/>
    </source>
</evidence>
<sequence length="399" mass="45046">MALLENCFCCSLAIGSGFLAAYLLIAYLIAFAFELLWILQESPSLPVAAILLSAGYLTLAVFAALLGFGLAIVSLPFNNSILSEFIKALKKNTQFLIAWMFAITLLTFPEAGLVIYMSIQYWRIETMYGMTELACWLARILANMIGLLVVHSLFTLWKEEELVEKRLRDLSMTAVTIPRDASLNTLGSHYYQNNAFESSIEQLNRLKRASSMPVLWNGSIPNNIAPCPFDGYQFCTTQSEFNASVFLPNYASNGVSNEYQTKKAQSLMDLRILEDQPVIEDKLLQNWHTWMSQSMTRTKTTPSPYPTYAQSLDRKTQSKMTKFASLDDLNDINQGSHIIKHRTGFYAQPIENYGVPIYYGPLDGPDFLIYKKQVDKFSSKNSLSNTSTDDVQKYRDVAL</sequence>
<accession>A0ACB9TQL0</accession>
<organism evidence="1 2">
    <name type="scientific">Holotrichia oblita</name>
    <name type="common">Chafer beetle</name>
    <dbReference type="NCBI Taxonomy" id="644536"/>
    <lineage>
        <taxon>Eukaryota</taxon>
        <taxon>Metazoa</taxon>
        <taxon>Ecdysozoa</taxon>
        <taxon>Arthropoda</taxon>
        <taxon>Hexapoda</taxon>
        <taxon>Insecta</taxon>
        <taxon>Pterygota</taxon>
        <taxon>Neoptera</taxon>
        <taxon>Endopterygota</taxon>
        <taxon>Coleoptera</taxon>
        <taxon>Polyphaga</taxon>
        <taxon>Scarabaeiformia</taxon>
        <taxon>Scarabaeidae</taxon>
        <taxon>Melolonthinae</taxon>
        <taxon>Holotrichia</taxon>
    </lineage>
</organism>
<reference evidence="1" key="1">
    <citation type="submission" date="2022-04" db="EMBL/GenBank/DDBJ databases">
        <title>Chromosome-scale genome assembly of Holotrichia oblita Faldermann.</title>
        <authorList>
            <person name="Rongchong L."/>
        </authorList>
    </citation>
    <scope>NUCLEOTIDE SEQUENCE</scope>
    <source>
        <strain evidence="1">81SQS9</strain>
    </source>
</reference>
<keyword evidence="2" id="KW-1185">Reference proteome</keyword>
<evidence type="ECO:0000313" key="1">
    <source>
        <dbReference type="EMBL" id="KAI4468919.1"/>
    </source>
</evidence>
<proteinExistence type="predicted"/>
<dbReference type="EMBL" id="CM043016">
    <property type="protein sequence ID" value="KAI4468919.1"/>
    <property type="molecule type" value="Genomic_DNA"/>
</dbReference>